<sequence length="205" mass="21143">MPLSAWPTAAAANSTLALAPASPELTFLYTINITGGAAIPVGAGPRGSRVVLPIMGGTFAGPHMRGRLLPVGADWALVDARDGVLTADVRQTLETDDGEHVLVFETGATHVGAFARAVGGGAGGGGGQFNASAPTTACLRIAFETGSQRYYWLNSVVAVGVLRRLSPTQLTIDAWQITPPQDTTVLPGGVSSTERVVHRPWGGDM</sequence>
<gene>
    <name evidence="2" type="primary">20345572</name>
    <name evidence="1" type="ORF">GGTG_05114</name>
</gene>
<evidence type="ECO:0000313" key="3">
    <source>
        <dbReference type="Proteomes" id="UP000006039"/>
    </source>
</evidence>
<dbReference type="HOGENOM" id="CLU_096872_2_0_1"/>
<evidence type="ECO:0000313" key="2">
    <source>
        <dbReference type="EnsemblFungi" id="EJT75177"/>
    </source>
</evidence>
<protein>
    <submittedName>
        <fullName evidence="1 2">Uncharacterized protein</fullName>
    </submittedName>
</protein>
<keyword evidence="3" id="KW-1185">Reference proteome</keyword>
<dbReference type="VEuPathDB" id="FungiDB:GGTG_05114"/>
<proteinExistence type="inferred from homology"/>
<accession>J3NV05</accession>
<dbReference type="InterPro" id="IPR020915">
    <property type="entry name" value="UPF0311"/>
</dbReference>
<dbReference type="AlphaFoldDB" id="J3NV05"/>
<dbReference type="EMBL" id="GL385397">
    <property type="protein sequence ID" value="EJT75177.1"/>
    <property type="molecule type" value="Genomic_DNA"/>
</dbReference>
<reference evidence="2" key="5">
    <citation type="submission" date="2018-04" db="UniProtKB">
        <authorList>
            <consortium name="EnsemblFungi"/>
        </authorList>
    </citation>
    <scope>IDENTIFICATION</scope>
    <source>
        <strain evidence="2">R3-111a-1</strain>
    </source>
</reference>
<dbReference type="EnsemblFungi" id="EJT75177">
    <property type="protein sequence ID" value="EJT75177"/>
    <property type="gene ID" value="GGTG_05114"/>
</dbReference>
<organism evidence="1">
    <name type="scientific">Gaeumannomyces tritici (strain R3-111a-1)</name>
    <name type="common">Wheat and barley take-all root rot fungus</name>
    <name type="synonym">Gaeumannomyces graminis var. tritici</name>
    <dbReference type="NCBI Taxonomy" id="644352"/>
    <lineage>
        <taxon>Eukaryota</taxon>
        <taxon>Fungi</taxon>
        <taxon>Dikarya</taxon>
        <taxon>Ascomycota</taxon>
        <taxon>Pezizomycotina</taxon>
        <taxon>Sordariomycetes</taxon>
        <taxon>Sordariomycetidae</taxon>
        <taxon>Magnaporthales</taxon>
        <taxon>Magnaporthaceae</taxon>
        <taxon>Gaeumannomyces</taxon>
    </lineage>
</organism>
<reference evidence="1" key="2">
    <citation type="submission" date="2010-07" db="EMBL/GenBank/DDBJ databases">
        <authorList>
            <consortium name="The Broad Institute Genome Sequencing Platform"/>
            <consortium name="Broad Institute Genome Sequencing Center for Infectious Disease"/>
            <person name="Ma L.-J."/>
            <person name="Dead R."/>
            <person name="Young S."/>
            <person name="Zeng Q."/>
            <person name="Koehrsen M."/>
            <person name="Alvarado L."/>
            <person name="Berlin A."/>
            <person name="Chapman S.B."/>
            <person name="Chen Z."/>
            <person name="Freedman E."/>
            <person name="Gellesch M."/>
            <person name="Goldberg J."/>
            <person name="Griggs A."/>
            <person name="Gujja S."/>
            <person name="Heilman E.R."/>
            <person name="Heiman D."/>
            <person name="Hepburn T."/>
            <person name="Howarth C."/>
            <person name="Jen D."/>
            <person name="Larson L."/>
            <person name="Mehta T."/>
            <person name="Neiman D."/>
            <person name="Pearson M."/>
            <person name="Roberts A."/>
            <person name="Saif S."/>
            <person name="Shea T."/>
            <person name="Shenoy N."/>
            <person name="Sisk P."/>
            <person name="Stolte C."/>
            <person name="Sykes S."/>
            <person name="Walk T."/>
            <person name="White J."/>
            <person name="Yandava C."/>
            <person name="Haas B."/>
            <person name="Nusbaum C."/>
            <person name="Birren B."/>
        </authorList>
    </citation>
    <scope>NUCLEOTIDE SEQUENCE</scope>
    <source>
        <strain evidence="1">R3-111a-1</strain>
    </source>
</reference>
<reference evidence="3" key="1">
    <citation type="submission" date="2010-07" db="EMBL/GenBank/DDBJ databases">
        <title>The genome sequence of Gaeumannomyces graminis var. tritici strain R3-111a-1.</title>
        <authorList>
            <consortium name="The Broad Institute Genome Sequencing Platform"/>
            <person name="Ma L.-J."/>
            <person name="Dead R."/>
            <person name="Young S."/>
            <person name="Zeng Q."/>
            <person name="Koehrsen M."/>
            <person name="Alvarado L."/>
            <person name="Berlin A."/>
            <person name="Chapman S.B."/>
            <person name="Chen Z."/>
            <person name="Freedman E."/>
            <person name="Gellesch M."/>
            <person name="Goldberg J."/>
            <person name="Griggs A."/>
            <person name="Gujja S."/>
            <person name="Heilman E.R."/>
            <person name="Heiman D."/>
            <person name="Hepburn T."/>
            <person name="Howarth C."/>
            <person name="Jen D."/>
            <person name="Larson L."/>
            <person name="Mehta T."/>
            <person name="Neiman D."/>
            <person name="Pearson M."/>
            <person name="Roberts A."/>
            <person name="Saif S."/>
            <person name="Shea T."/>
            <person name="Shenoy N."/>
            <person name="Sisk P."/>
            <person name="Stolte C."/>
            <person name="Sykes S."/>
            <person name="Walk T."/>
            <person name="White J."/>
            <person name="Yandava C."/>
            <person name="Haas B."/>
            <person name="Nusbaum C."/>
            <person name="Birren B."/>
        </authorList>
    </citation>
    <scope>NUCLEOTIDE SEQUENCE [LARGE SCALE GENOMIC DNA]</scope>
    <source>
        <strain evidence="3">R3-111a-1</strain>
    </source>
</reference>
<dbReference type="STRING" id="644352.J3NV05"/>
<dbReference type="PANTHER" id="PTHR37315">
    <property type="entry name" value="UPF0311 PROTEIN BLR7842"/>
    <property type="match status" value="1"/>
</dbReference>
<dbReference type="HAMAP" id="MF_00775">
    <property type="entry name" value="UPF0311"/>
    <property type="match status" value="1"/>
</dbReference>
<reference evidence="1" key="3">
    <citation type="submission" date="2010-09" db="EMBL/GenBank/DDBJ databases">
        <title>Annotation of Gaeumannomyces graminis var. tritici R3-111a-1.</title>
        <authorList>
            <consortium name="The Broad Institute Genome Sequencing Platform"/>
            <person name="Ma L.-J."/>
            <person name="Dead R."/>
            <person name="Young S.K."/>
            <person name="Zeng Q."/>
            <person name="Gargeya S."/>
            <person name="Fitzgerald M."/>
            <person name="Haas B."/>
            <person name="Abouelleil A."/>
            <person name="Alvarado L."/>
            <person name="Arachchi H.M."/>
            <person name="Berlin A."/>
            <person name="Brown A."/>
            <person name="Chapman S.B."/>
            <person name="Chen Z."/>
            <person name="Dunbar C."/>
            <person name="Freedman E."/>
            <person name="Gearin G."/>
            <person name="Gellesch M."/>
            <person name="Goldberg J."/>
            <person name="Griggs A."/>
            <person name="Gujja S."/>
            <person name="Heiman D."/>
            <person name="Howarth C."/>
            <person name="Larson L."/>
            <person name="Lui A."/>
            <person name="MacDonald P.J.P."/>
            <person name="Mehta T."/>
            <person name="Montmayeur A."/>
            <person name="Murphy C."/>
            <person name="Neiman D."/>
            <person name="Pearson M."/>
            <person name="Priest M."/>
            <person name="Roberts A."/>
            <person name="Saif S."/>
            <person name="Shea T."/>
            <person name="Shenoy N."/>
            <person name="Sisk P."/>
            <person name="Stolte C."/>
            <person name="Sykes S."/>
            <person name="Yandava C."/>
            <person name="Wortman J."/>
            <person name="Nusbaum C."/>
            <person name="Birren B."/>
        </authorList>
    </citation>
    <scope>NUCLEOTIDE SEQUENCE</scope>
    <source>
        <strain evidence="1">R3-111a-1</strain>
    </source>
</reference>
<evidence type="ECO:0000313" key="1">
    <source>
        <dbReference type="EMBL" id="EJT75177.1"/>
    </source>
</evidence>
<dbReference type="eggNOG" id="ENOG502R0VY">
    <property type="taxonomic scope" value="Eukaryota"/>
</dbReference>
<dbReference type="Proteomes" id="UP000006039">
    <property type="component" value="Unassembled WGS sequence"/>
</dbReference>
<dbReference type="Pfam" id="PF11578">
    <property type="entry name" value="DUF3237"/>
    <property type="match status" value="1"/>
</dbReference>
<dbReference type="Gene3D" id="2.40.160.20">
    <property type="match status" value="1"/>
</dbReference>
<reference evidence="2" key="4">
    <citation type="journal article" date="2015" name="G3 (Bethesda)">
        <title>Genome sequences of three phytopathogenic species of the Magnaporthaceae family of fungi.</title>
        <authorList>
            <person name="Okagaki L.H."/>
            <person name="Nunes C.C."/>
            <person name="Sailsbery J."/>
            <person name="Clay B."/>
            <person name="Brown D."/>
            <person name="John T."/>
            <person name="Oh Y."/>
            <person name="Young N."/>
            <person name="Fitzgerald M."/>
            <person name="Haas B.J."/>
            <person name="Zeng Q."/>
            <person name="Young S."/>
            <person name="Adiconis X."/>
            <person name="Fan L."/>
            <person name="Levin J.Z."/>
            <person name="Mitchell T.K."/>
            <person name="Okubara P.A."/>
            <person name="Farman M.L."/>
            <person name="Kohn L.M."/>
            <person name="Birren B."/>
            <person name="Ma L.-J."/>
            <person name="Dean R.A."/>
        </authorList>
    </citation>
    <scope>NUCLEOTIDE SEQUENCE</scope>
    <source>
        <strain evidence="2">R3-111a-1</strain>
    </source>
</reference>
<dbReference type="RefSeq" id="XP_009221177.1">
    <property type="nucleotide sequence ID" value="XM_009222913.1"/>
</dbReference>
<name>J3NV05_GAET3</name>
<dbReference type="PANTHER" id="PTHR37315:SF1">
    <property type="entry name" value="UPF0311 PROTEIN BLR7842"/>
    <property type="match status" value="1"/>
</dbReference>
<dbReference type="GeneID" id="20345572"/>
<dbReference type="OrthoDB" id="2544694at2759"/>